<comment type="caution">
    <text evidence="2">The sequence shown here is derived from an EMBL/GenBank/DDBJ whole genome shotgun (WGS) entry which is preliminary data.</text>
</comment>
<accession>W7YT62</accession>
<keyword evidence="3" id="KW-1185">Reference proteome</keyword>
<feature type="domain" description="YopX protein" evidence="1">
    <location>
        <begin position="6"/>
        <end position="126"/>
    </location>
</feature>
<sequence>MREKCRAFYKPLNLMVETEQIESINFDTKVLGVYMKMDGRGYHRLRMSDFEIMWSTGLQDQNGKDIYEGDIYRLTNLSLGRFSAQERYVNDVVVFIGGQFTCSNWNIRESYGEVIGNIYEHPHLLEVSHE</sequence>
<proteinExistence type="predicted"/>
<protein>
    <recommendedName>
        <fullName evidence="1">YopX protein domain-containing protein</fullName>
    </recommendedName>
</protein>
<reference evidence="2 3" key="1">
    <citation type="journal article" date="2014" name="Genome Announc.">
        <title>Draft Genome Sequence of Paenibacillus pini JCM 16418T, Isolated from the Rhizosphere of Pine Tree.</title>
        <authorList>
            <person name="Yuki M."/>
            <person name="Oshima K."/>
            <person name="Suda W."/>
            <person name="Oshida Y."/>
            <person name="Kitamura K."/>
            <person name="Iida Y."/>
            <person name="Hattori M."/>
            <person name="Ohkuma M."/>
        </authorList>
    </citation>
    <scope>NUCLEOTIDE SEQUENCE [LARGE SCALE GENOMIC DNA]</scope>
    <source>
        <strain evidence="2 3">JCM 16418</strain>
    </source>
</reference>
<evidence type="ECO:0000313" key="2">
    <source>
        <dbReference type="EMBL" id="GAF10388.1"/>
    </source>
</evidence>
<dbReference type="InterPro" id="IPR019096">
    <property type="entry name" value="YopX_protein"/>
</dbReference>
<dbReference type="Gene3D" id="2.30.30.290">
    <property type="entry name" value="YopX-like domains"/>
    <property type="match status" value="1"/>
</dbReference>
<dbReference type="SUPFAM" id="SSF159006">
    <property type="entry name" value="YopX-like"/>
    <property type="match status" value="1"/>
</dbReference>
<dbReference type="InterPro" id="IPR023385">
    <property type="entry name" value="YopX-like_C"/>
</dbReference>
<dbReference type="eggNOG" id="ENOG5033ART">
    <property type="taxonomic scope" value="Bacteria"/>
</dbReference>
<organism evidence="2 3">
    <name type="scientific">Paenibacillus pini JCM 16418</name>
    <dbReference type="NCBI Taxonomy" id="1236976"/>
    <lineage>
        <taxon>Bacteria</taxon>
        <taxon>Bacillati</taxon>
        <taxon>Bacillota</taxon>
        <taxon>Bacilli</taxon>
        <taxon>Bacillales</taxon>
        <taxon>Paenibacillaceae</taxon>
        <taxon>Paenibacillus</taxon>
    </lineage>
</organism>
<dbReference type="EMBL" id="BAVZ01000023">
    <property type="protein sequence ID" value="GAF10388.1"/>
    <property type="molecule type" value="Genomic_DNA"/>
</dbReference>
<evidence type="ECO:0000313" key="3">
    <source>
        <dbReference type="Proteomes" id="UP000019364"/>
    </source>
</evidence>
<name>W7YT62_9BACL</name>
<dbReference type="AlphaFoldDB" id="W7YT62"/>
<dbReference type="OrthoDB" id="1809393at2"/>
<gene>
    <name evidence="2" type="ORF">JCM16418_4589</name>
</gene>
<evidence type="ECO:0000259" key="1">
    <source>
        <dbReference type="Pfam" id="PF09643"/>
    </source>
</evidence>
<dbReference type="Pfam" id="PF09643">
    <property type="entry name" value="YopX"/>
    <property type="match status" value="1"/>
</dbReference>
<dbReference type="Proteomes" id="UP000019364">
    <property type="component" value="Unassembled WGS sequence"/>
</dbReference>
<dbReference type="RefSeq" id="WP_052020620.1">
    <property type="nucleotide sequence ID" value="NZ_BAVZ01000023.1"/>
</dbReference>